<dbReference type="InterPro" id="IPR011006">
    <property type="entry name" value="CheY-like_superfamily"/>
</dbReference>
<comment type="caution">
    <text evidence="2">The sequence shown here is derived from an EMBL/GenBank/DDBJ whole genome shotgun (WGS) entry which is preliminary data.</text>
</comment>
<dbReference type="SMART" id="SM01012">
    <property type="entry name" value="ANTAR"/>
    <property type="match status" value="1"/>
</dbReference>
<accession>A0A502ED46</accession>
<dbReference type="GO" id="GO:0003723">
    <property type="term" value="F:RNA binding"/>
    <property type="evidence" value="ECO:0007669"/>
    <property type="project" value="InterPro"/>
</dbReference>
<organism evidence="2 3">
    <name type="scientific">Mycolicibacterium hodleri</name>
    <dbReference type="NCBI Taxonomy" id="49897"/>
    <lineage>
        <taxon>Bacteria</taxon>
        <taxon>Bacillati</taxon>
        <taxon>Actinomycetota</taxon>
        <taxon>Actinomycetes</taxon>
        <taxon>Mycobacteriales</taxon>
        <taxon>Mycobacteriaceae</taxon>
        <taxon>Mycolicibacterium</taxon>
    </lineage>
</organism>
<dbReference type="EMBL" id="RCZG01000004">
    <property type="protein sequence ID" value="TPG34416.1"/>
    <property type="molecule type" value="Genomic_DNA"/>
</dbReference>
<dbReference type="InterPro" id="IPR036388">
    <property type="entry name" value="WH-like_DNA-bd_sf"/>
</dbReference>
<dbReference type="InterPro" id="IPR005561">
    <property type="entry name" value="ANTAR"/>
</dbReference>
<dbReference type="Proteomes" id="UP000320095">
    <property type="component" value="Unassembled WGS sequence"/>
</dbReference>
<protein>
    <submittedName>
        <fullName evidence="2">ANTAR domain-containing protein</fullName>
    </submittedName>
</protein>
<feature type="domain" description="ANTAR" evidence="1">
    <location>
        <begin position="38"/>
        <end position="99"/>
    </location>
</feature>
<evidence type="ECO:0000259" key="1">
    <source>
        <dbReference type="PROSITE" id="PS50921"/>
    </source>
</evidence>
<sequence length="149" mass="17274">MSVQLTWLSVHDVHPWRRDRAAEGTEMSSQESSGNSFWENEQQVWDDAREHFQHQALIEQTKGMLMFVYGIDADDAFEVLRRQSQAHNIKLRLVAEQILKDLVQLARTKEPDRRMEFDGLVLSAHQRISDVASRQRDGQSKTGVPMKDL</sequence>
<gene>
    <name evidence="2" type="ORF">EAH80_12705</name>
</gene>
<keyword evidence="3" id="KW-1185">Reference proteome</keyword>
<dbReference type="SUPFAM" id="SSF52172">
    <property type="entry name" value="CheY-like"/>
    <property type="match status" value="1"/>
</dbReference>
<name>A0A502ED46_9MYCO</name>
<evidence type="ECO:0000313" key="3">
    <source>
        <dbReference type="Proteomes" id="UP000320095"/>
    </source>
</evidence>
<proteinExistence type="predicted"/>
<dbReference type="AlphaFoldDB" id="A0A502ED46"/>
<dbReference type="Gene3D" id="1.10.10.10">
    <property type="entry name" value="Winged helix-like DNA-binding domain superfamily/Winged helix DNA-binding domain"/>
    <property type="match status" value="1"/>
</dbReference>
<dbReference type="Pfam" id="PF03861">
    <property type="entry name" value="ANTAR"/>
    <property type="match status" value="1"/>
</dbReference>
<dbReference type="PROSITE" id="PS50921">
    <property type="entry name" value="ANTAR"/>
    <property type="match status" value="1"/>
</dbReference>
<reference evidence="2 3" key="1">
    <citation type="journal article" date="2019" name="Environ. Microbiol.">
        <title>Species interactions and distinct microbial communities in high Arctic permafrost affected cryosols are associated with the CH4 and CO2 gas fluxes.</title>
        <authorList>
            <person name="Altshuler I."/>
            <person name="Hamel J."/>
            <person name="Turney S."/>
            <person name="Magnuson E."/>
            <person name="Levesque R."/>
            <person name="Greer C."/>
            <person name="Whyte L.G."/>
        </authorList>
    </citation>
    <scope>NUCLEOTIDE SEQUENCE [LARGE SCALE GENOMIC DNA]</scope>
    <source>
        <strain evidence="2 3">S5.20</strain>
    </source>
</reference>
<evidence type="ECO:0000313" key="2">
    <source>
        <dbReference type="EMBL" id="TPG34416.1"/>
    </source>
</evidence>